<dbReference type="Pfam" id="PF13641">
    <property type="entry name" value="Glyco_tranf_2_3"/>
    <property type="match status" value="1"/>
</dbReference>
<dbReference type="Proteomes" id="UP000230729">
    <property type="component" value="Unassembled WGS sequence"/>
</dbReference>
<dbReference type="PANTHER" id="PTHR43179:SF7">
    <property type="entry name" value="RHAMNOSYLTRANSFERASE WBBL"/>
    <property type="match status" value="1"/>
</dbReference>
<dbReference type="PANTHER" id="PTHR43179">
    <property type="entry name" value="RHAMNOSYLTRANSFERASE WBBL"/>
    <property type="match status" value="1"/>
</dbReference>
<dbReference type="InterPro" id="IPR029044">
    <property type="entry name" value="Nucleotide-diphossugar_trans"/>
</dbReference>
<gene>
    <name evidence="1" type="ORF">COX22_02280</name>
</gene>
<dbReference type="GO" id="GO:0016740">
    <property type="term" value="F:transferase activity"/>
    <property type="evidence" value="ECO:0007669"/>
    <property type="project" value="UniProtKB-KW"/>
</dbReference>
<sequence>MANRQTFNFLVNFMPAIKATAIILNYHKARQTVENVRSLNAQNNPYLWKIIVIDNSCDPSEAEVLKPLNQQENLVLLVNQKNIGYARAHRLVCPVIAGDYVLIANPDIVWRDPAALDKMIAYLDNHPDIGILGPKQINTDGQTAMTIRAWPKFILQVARRTRLRNWPVFRDRVAYDEMRHLDYGQIQDVDWLQSSCQLIRRAVWEAAGGFSCAYFLFMSDVEICYQAWARGYRVVYYPLAMVGADGRRASAGGFRAFFRNRALRRHVVDSLYYRLKHFWRGDPRQRYYRLREPNK</sequence>
<evidence type="ECO:0000313" key="1">
    <source>
        <dbReference type="EMBL" id="PIP33824.1"/>
    </source>
</evidence>
<keyword evidence="1" id="KW-0808">Transferase</keyword>
<reference evidence="1 2" key="1">
    <citation type="submission" date="2017-09" db="EMBL/GenBank/DDBJ databases">
        <title>Depth-based differentiation of microbial function through sediment-hosted aquifers and enrichment of novel symbionts in the deep terrestrial subsurface.</title>
        <authorList>
            <person name="Probst A.J."/>
            <person name="Ladd B."/>
            <person name="Jarett J.K."/>
            <person name="Geller-Mcgrath D.E."/>
            <person name="Sieber C.M."/>
            <person name="Emerson J.B."/>
            <person name="Anantharaman K."/>
            <person name="Thomas B.C."/>
            <person name="Malmstrom R."/>
            <person name="Stieglmeier M."/>
            <person name="Klingl A."/>
            <person name="Woyke T."/>
            <person name="Ryan C.M."/>
            <person name="Banfield J.F."/>
        </authorList>
    </citation>
    <scope>NUCLEOTIDE SEQUENCE [LARGE SCALE GENOMIC DNA]</scope>
    <source>
        <strain evidence="1">CG23_combo_of_CG06-09_8_20_14_all_49_15</strain>
    </source>
</reference>
<proteinExistence type="predicted"/>
<evidence type="ECO:0000313" key="2">
    <source>
        <dbReference type="Proteomes" id="UP000230729"/>
    </source>
</evidence>
<organism evidence="1 2">
    <name type="scientific">Candidatus Falkowbacteria bacterium CG23_combo_of_CG06-09_8_20_14_all_49_15</name>
    <dbReference type="NCBI Taxonomy" id="1974572"/>
    <lineage>
        <taxon>Bacteria</taxon>
        <taxon>Candidatus Falkowiibacteriota</taxon>
    </lineage>
</organism>
<dbReference type="EMBL" id="PCSD01000047">
    <property type="protein sequence ID" value="PIP33824.1"/>
    <property type="molecule type" value="Genomic_DNA"/>
</dbReference>
<accession>A0A2G9ZKZ8</accession>
<dbReference type="Gene3D" id="3.90.550.10">
    <property type="entry name" value="Spore Coat Polysaccharide Biosynthesis Protein SpsA, Chain A"/>
    <property type="match status" value="1"/>
</dbReference>
<name>A0A2G9ZKZ8_9BACT</name>
<comment type="caution">
    <text evidence="1">The sequence shown here is derived from an EMBL/GenBank/DDBJ whole genome shotgun (WGS) entry which is preliminary data.</text>
</comment>
<dbReference type="AlphaFoldDB" id="A0A2G9ZKZ8"/>
<dbReference type="SUPFAM" id="SSF53448">
    <property type="entry name" value="Nucleotide-diphospho-sugar transferases"/>
    <property type="match status" value="1"/>
</dbReference>
<protein>
    <submittedName>
        <fullName evidence="1">Glycosyl transferase family 2</fullName>
    </submittedName>
</protein>